<dbReference type="PANTHER" id="PTHR24189">
    <property type="entry name" value="MYOTROPHIN"/>
    <property type="match status" value="1"/>
</dbReference>
<sequence length="1130" mass="126361">MTEENASNHQGHDGQSPSPDPDPPSHSLSSSSPSSSAVSDDQTELHKFLQTTKNDEKNADCLKEILAGLDKDQIHQRSPYDEDKTAMEMAVDQGMLWAVRVLLDYDTSLISRADENGRQPLHKACREGHLEIVNLLLQHGADIEAKESDGSTPFDSACWKGHKDVVELLLSKGANSQGCDNDGWTPIRAATEHKRLDVIEVLLNENPDNINVGDNKGETSLHVASGKGYVAIMHLLLEKGADIDMPDKEGETPLHCASRNGRDETARLLLQKQANVDKTDDKGETPLHAAAREGYRGVISALLEGNPSINMTDNNGKTPLCAASQSAHVECVRRLCEAGADCNIQANEKEGYKTALYYALDPSESGNEISDAVKENQHTIVVELLAHGANPWIRNLNGDTALHHAAKVGYMGAYKAILEVMKDGKRRSINNQGYTALGLALESCPDEIMGLMIDSETANMFDSEDEYEALLWAAMKKQTFHHAEKLFQERKHLRDKTAPEDSSSWSVIEWATYLEMPSVLDMLLDSQAAAVNLKIPGISIERDDFLRNLGLKAAVIKCRIQDEKLRLFPEHRNVNDVIYGMEPVGITTTDSVFTWVHLPATNMTWMNDLLKGILIEEPSCLNESQSEEDLATMSKKVPRANAFFESSWSQIPDTTSESRIMKPLYTNEPTLGATSHDHYLRAVYMPYLTLSRQHQGCHTGNDASEGKQAQNDGRDQQETKAYDAYHGLLKCYEGDVIHGSAALGESFYGLPQSQAQDQATQEEDRQQKSENQIVAKAIHSEGVAERPCFTLVRVNQLWVWVVGHKWLITATTHPIDQAEDSFLRGLCKHIKKRARVRSPHDMAKAIVTYCIDSYDRPQESTVYETSHSIHKIFSDSINKIAREDANLLEDFCQHMEEGKEIETKAAMRLSAKIRNIHVQLRMLREIGKHQMRVWKKLMSKSSSDKRRLEIHVMSDVEDMIASADRIKSNVEMTLSLVQRQIANQQARERVKQGEIANEQAVIANRQARESFQQGRKVMISAVIAAFCLTSSSLSSLSTMDVDSFGKLPYWAFLLAFVIIAALLCFLRLGETRRGTAVGESAKEEAGSSEDKEKKQLETGASFRSDKDDWQMLRNGRITWRRRQRETLSQV</sequence>
<evidence type="ECO:0000313" key="6">
    <source>
        <dbReference type="EMBL" id="RMJ15098.1"/>
    </source>
</evidence>
<proteinExistence type="predicted"/>
<evidence type="ECO:0000256" key="4">
    <source>
        <dbReference type="SAM" id="MobiDB-lite"/>
    </source>
</evidence>
<dbReference type="SUPFAM" id="SSF48403">
    <property type="entry name" value="Ankyrin repeat"/>
    <property type="match status" value="2"/>
</dbReference>
<keyword evidence="5" id="KW-0812">Transmembrane</keyword>
<feature type="repeat" description="ANK" evidence="3">
    <location>
        <begin position="116"/>
        <end position="148"/>
    </location>
</feature>
<feature type="compositionally biased region" description="Basic and acidic residues" evidence="4">
    <location>
        <begin position="1080"/>
        <end position="1096"/>
    </location>
</feature>
<feature type="transmembrane region" description="Helical" evidence="5">
    <location>
        <begin position="1047"/>
        <end position="1066"/>
    </location>
</feature>
<feature type="repeat" description="ANK" evidence="3">
    <location>
        <begin position="216"/>
        <end position="248"/>
    </location>
</feature>
<feature type="compositionally biased region" description="Polar residues" evidence="4">
    <location>
        <begin position="1"/>
        <end position="15"/>
    </location>
</feature>
<feature type="repeat" description="ANK" evidence="3">
    <location>
        <begin position="282"/>
        <end position="314"/>
    </location>
</feature>
<dbReference type="PROSITE" id="PS50297">
    <property type="entry name" value="ANK_REP_REGION"/>
    <property type="match status" value="6"/>
</dbReference>
<comment type="caution">
    <text evidence="6">The sequence shown here is derived from an EMBL/GenBank/DDBJ whole genome shotgun (WGS) entry which is preliminary data.</text>
</comment>
<feature type="compositionally biased region" description="Polar residues" evidence="4">
    <location>
        <begin position="695"/>
        <end position="711"/>
    </location>
</feature>
<feature type="region of interest" description="Disordered" evidence="4">
    <location>
        <begin position="1"/>
        <end position="45"/>
    </location>
</feature>
<dbReference type="InterPro" id="IPR002110">
    <property type="entry name" value="Ankyrin_rpt"/>
</dbReference>
<evidence type="ECO:0000256" key="5">
    <source>
        <dbReference type="SAM" id="Phobius"/>
    </source>
</evidence>
<gene>
    <name evidence="6" type="ORF">CDV36_005246</name>
</gene>
<dbReference type="Pfam" id="PF12796">
    <property type="entry name" value="Ank_2"/>
    <property type="match status" value="4"/>
</dbReference>
<accession>A0A3M2SC10</accession>
<evidence type="ECO:0000313" key="7">
    <source>
        <dbReference type="Proteomes" id="UP000277212"/>
    </source>
</evidence>
<dbReference type="Proteomes" id="UP000277212">
    <property type="component" value="Unassembled WGS sequence"/>
</dbReference>
<dbReference type="SMART" id="SM00248">
    <property type="entry name" value="ANK"/>
    <property type="match status" value="12"/>
</dbReference>
<keyword evidence="2 3" id="KW-0040">ANK repeat</keyword>
<dbReference type="InterPro" id="IPR050745">
    <property type="entry name" value="Multifunctional_regulatory"/>
</dbReference>
<dbReference type="PROSITE" id="PS50088">
    <property type="entry name" value="ANK_REPEAT"/>
    <property type="match status" value="6"/>
</dbReference>
<dbReference type="InterPro" id="IPR036770">
    <property type="entry name" value="Ankyrin_rpt-contain_sf"/>
</dbReference>
<evidence type="ECO:0000256" key="2">
    <source>
        <dbReference type="ARBA" id="ARBA00023043"/>
    </source>
</evidence>
<reference evidence="6 7" key="1">
    <citation type="submission" date="2017-06" db="EMBL/GenBank/DDBJ databases">
        <title>Comparative genomic analysis of Ambrosia Fusariam Clade fungi.</title>
        <authorList>
            <person name="Stajich J.E."/>
            <person name="Carrillo J."/>
            <person name="Kijimoto T."/>
            <person name="Eskalen A."/>
            <person name="O'Donnell K."/>
            <person name="Kasson M."/>
        </authorList>
    </citation>
    <scope>NUCLEOTIDE SEQUENCE [LARGE SCALE GENOMIC DNA]</scope>
    <source>
        <strain evidence="6">UCR3666</strain>
    </source>
</reference>
<keyword evidence="5" id="KW-1133">Transmembrane helix</keyword>
<dbReference type="OrthoDB" id="341259at2759"/>
<feature type="region of interest" description="Disordered" evidence="4">
    <location>
        <begin position="1077"/>
        <end position="1107"/>
    </location>
</feature>
<feature type="compositionally biased region" description="Low complexity" evidence="4">
    <location>
        <begin position="25"/>
        <end position="40"/>
    </location>
</feature>
<dbReference type="PRINTS" id="PR01415">
    <property type="entry name" value="ANKYRIN"/>
</dbReference>
<evidence type="ECO:0000256" key="3">
    <source>
        <dbReference type="PROSITE-ProRule" id="PRU00023"/>
    </source>
</evidence>
<organism evidence="6 7">
    <name type="scientific">Fusarium kuroshium</name>
    <dbReference type="NCBI Taxonomy" id="2010991"/>
    <lineage>
        <taxon>Eukaryota</taxon>
        <taxon>Fungi</taxon>
        <taxon>Dikarya</taxon>
        <taxon>Ascomycota</taxon>
        <taxon>Pezizomycotina</taxon>
        <taxon>Sordariomycetes</taxon>
        <taxon>Hypocreomycetidae</taxon>
        <taxon>Hypocreales</taxon>
        <taxon>Nectriaceae</taxon>
        <taxon>Fusarium</taxon>
        <taxon>Fusarium solani species complex</taxon>
    </lineage>
</organism>
<name>A0A3M2SC10_9HYPO</name>
<keyword evidence="5" id="KW-0472">Membrane</keyword>
<keyword evidence="1" id="KW-0677">Repeat</keyword>
<dbReference type="EMBL" id="NKUJ01000071">
    <property type="protein sequence ID" value="RMJ15098.1"/>
    <property type="molecule type" value="Genomic_DNA"/>
</dbReference>
<dbReference type="Gene3D" id="1.25.40.20">
    <property type="entry name" value="Ankyrin repeat-containing domain"/>
    <property type="match status" value="3"/>
</dbReference>
<feature type="repeat" description="ANK" evidence="3">
    <location>
        <begin position="149"/>
        <end position="181"/>
    </location>
</feature>
<feature type="repeat" description="ANK" evidence="3">
    <location>
        <begin position="315"/>
        <end position="347"/>
    </location>
</feature>
<evidence type="ECO:0000256" key="1">
    <source>
        <dbReference type="ARBA" id="ARBA00022737"/>
    </source>
</evidence>
<dbReference type="Pfam" id="PF13637">
    <property type="entry name" value="Ank_4"/>
    <property type="match status" value="1"/>
</dbReference>
<protein>
    <submittedName>
        <fullName evidence="6">Uncharacterized protein</fullName>
    </submittedName>
</protein>
<feature type="region of interest" description="Disordered" evidence="4">
    <location>
        <begin position="695"/>
        <end position="717"/>
    </location>
</feature>
<dbReference type="AlphaFoldDB" id="A0A3M2SC10"/>
<dbReference type="PANTHER" id="PTHR24189:SF50">
    <property type="entry name" value="ANKYRIN REPEAT AND SOCS BOX PROTEIN 2"/>
    <property type="match status" value="1"/>
</dbReference>
<keyword evidence="7" id="KW-1185">Reference proteome</keyword>
<dbReference type="STRING" id="2010991.A0A3M2SC10"/>
<feature type="repeat" description="ANK" evidence="3">
    <location>
        <begin position="249"/>
        <end position="281"/>
    </location>
</feature>